<dbReference type="GO" id="GO:0000271">
    <property type="term" value="P:polysaccharide biosynthetic process"/>
    <property type="evidence" value="ECO:0007669"/>
    <property type="project" value="TreeGrafter"/>
</dbReference>
<organism evidence="2 3">
    <name type="scientific">Caenorhabditis tropicalis</name>
    <dbReference type="NCBI Taxonomy" id="1561998"/>
    <lineage>
        <taxon>Eukaryota</taxon>
        <taxon>Metazoa</taxon>
        <taxon>Ecdysozoa</taxon>
        <taxon>Nematoda</taxon>
        <taxon>Chromadorea</taxon>
        <taxon>Rhabditida</taxon>
        <taxon>Rhabditina</taxon>
        <taxon>Rhabditomorpha</taxon>
        <taxon>Rhabditoidea</taxon>
        <taxon>Rhabditidae</taxon>
        <taxon>Peloderinae</taxon>
        <taxon>Caenorhabditis</taxon>
    </lineage>
</organism>
<accession>A0A1I7UFR7</accession>
<dbReference type="InterPro" id="IPR050879">
    <property type="entry name" value="Acyltransferase_3"/>
</dbReference>
<evidence type="ECO:0000256" key="1">
    <source>
        <dbReference type="SAM" id="Phobius"/>
    </source>
</evidence>
<evidence type="ECO:0000313" key="3">
    <source>
        <dbReference type="WBParaSite" id="Csp11.Scaffold629.g8873.t1"/>
    </source>
</evidence>
<dbReference type="AlphaFoldDB" id="A0A1I7UFR7"/>
<evidence type="ECO:0000313" key="2">
    <source>
        <dbReference type="Proteomes" id="UP000095282"/>
    </source>
</evidence>
<keyword evidence="1" id="KW-0812">Transmembrane</keyword>
<feature type="transmembrane region" description="Helical" evidence="1">
    <location>
        <begin position="112"/>
        <end position="130"/>
    </location>
</feature>
<dbReference type="Proteomes" id="UP000095282">
    <property type="component" value="Unplaced"/>
</dbReference>
<keyword evidence="2" id="KW-1185">Reference proteome</keyword>
<dbReference type="PANTHER" id="PTHR23028:SF135">
    <property type="entry name" value="ACYL_TRANSF_3 DOMAIN-CONTAINING PROTEIN"/>
    <property type="match status" value="1"/>
</dbReference>
<dbReference type="GO" id="GO:0016020">
    <property type="term" value="C:membrane"/>
    <property type="evidence" value="ECO:0007669"/>
    <property type="project" value="TreeGrafter"/>
</dbReference>
<dbReference type="WBParaSite" id="Csp11.Scaffold629.g8873.t1">
    <property type="protein sequence ID" value="Csp11.Scaffold629.g8873.t1"/>
    <property type="gene ID" value="Csp11.Scaffold629.g8873"/>
</dbReference>
<dbReference type="PANTHER" id="PTHR23028">
    <property type="entry name" value="ACETYLTRANSFERASE"/>
    <property type="match status" value="1"/>
</dbReference>
<name>A0A1I7UFR7_9PELO</name>
<proteinExistence type="predicted"/>
<sequence length="139" mass="16145">MVFTIPKRVVKLDDYDHNGVYVEVLSILQSNQFSKGWNEEWPPTTLKTSTARTTSPGPRIQKDADRRILKELFSCYYRANKPGILFGYFRRELQKMDIQKAKPSKRLDLQGIRALAILVVLGFHFFPEYFPNGYLGVDQ</sequence>
<reference evidence="3" key="1">
    <citation type="submission" date="2016-11" db="UniProtKB">
        <authorList>
            <consortium name="WormBaseParasite"/>
        </authorList>
    </citation>
    <scope>IDENTIFICATION</scope>
</reference>
<keyword evidence="1" id="KW-1133">Transmembrane helix</keyword>
<protein>
    <submittedName>
        <fullName evidence="3">Acyl_transf_3 domain-containing protein</fullName>
    </submittedName>
</protein>
<keyword evidence="1" id="KW-0472">Membrane</keyword>